<dbReference type="RefSeq" id="WP_240830481.1">
    <property type="nucleotide sequence ID" value="NZ_JAKWBL010000002.1"/>
</dbReference>
<dbReference type="Pfam" id="PF13472">
    <property type="entry name" value="Lipase_GDSL_2"/>
    <property type="match status" value="1"/>
</dbReference>
<organism evidence="2 3">
    <name type="scientific">Niabella ginsengisoli</name>
    <dbReference type="NCBI Taxonomy" id="522298"/>
    <lineage>
        <taxon>Bacteria</taxon>
        <taxon>Pseudomonadati</taxon>
        <taxon>Bacteroidota</taxon>
        <taxon>Chitinophagia</taxon>
        <taxon>Chitinophagales</taxon>
        <taxon>Chitinophagaceae</taxon>
        <taxon>Niabella</taxon>
    </lineage>
</organism>
<dbReference type="SUPFAM" id="SSF52266">
    <property type="entry name" value="SGNH hydrolase"/>
    <property type="match status" value="1"/>
</dbReference>
<evidence type="ECO:0000259" key="1">
    <source>
        <dbReference type="Pfam" id="PF13472"/>
    </source>
</evidence>
<accession>A0ABS9SKI1</accession>
<proteinExistence type="predicted"/>
<dbReference type="InterPro" id="IPR036514">
    <property type="entry name" value="SGNH_hydro_sf"/>
</dbReference>
<feature type="domain" description="SGNH hydrolase-type esterase" evidence="1">
    <location>
        <begin position="20"/>
        <end position="161"/>
    </location>
</feature>
<protein>
    <submittedName>
        <fullName evidence="2">GDSL-type esterase/lipase family protein</fullName>
    </submittedName>
</protein>
<dbReference type="Gene3D" id="3.40.50.1110">
    <property type="entry name" value="SGNH hydrolase"/>
    <property type="match status" value="1"/>
</dbReference>
<dbReference type="EMBL" id="JAKWBL010000002">
    <property type="protein sequence ID" value="MCH5598811.1"/>
    <property type="molecule type" value="Genomic_DNA"/>
</dbReference>
<dbReference type="Proteomes" id="UP001202248">
    <property type="component" value="Unassembled WGS sequence"/>
</dbReference>
<comment type="caution">
    <text evidence="2">The sequence shown here is derived from an EMBL/GenBank/DDBJ whole genome shotgun (WGS) entry which is preliminary data.</text>
</comment>
<gene>
    <name evidence="2" type="ORF">MKP09_13300</name>
</gene>
<sequence length="163" mass="18091">MSCSKNKPVENSTGNFSYLALGDSYTIGESVRQDESFPYQLASILRTDSIDLLTPKIVARTGWTTDELQVAINSENIQQQFDIVTLLIGVNNQFRGYSQSQYRKEFKALLQQAVSFAGGNKKHVFVISIPDWAVTPFGKNSGRNTATISAEIDAFNAINREES</sequence>
<reference evidence="2 3" key="1">
    <citation type="submission" date="2022-02" db="EMBL/GenBank/DDBJ databases">
        <authorList>
            <person name="Min J."/>
        </authorList>
    </citation>
    <scope>NUCLEOTIDE SEQUENCE [LARGE SCALE GENOMIC DNA]</scope>
    <source>
        <strain evidence="2 3">GR10-1</strain>
    </source>
</reference>
<evidence type="ECO:0000313" key="2">
    <source>
        <dbReference type="EMBL" id="MCH5598811.1"/>
    </source>
</evidence>
<evidence type="ECO:0000313" key="3">
    <source>
        <dbReference type="Proteomes" id="UP001202248"/>
    </source>
</evidence>
<keyword evidence="3" id="KW-1185">Reference proteome</keyword>
<name>A0ABS9SKI1_9BACT</name>
<dbReference type="InterPro" id="IPR013830">
    <property type="entry name" value="SGNH_hydro"/>
</dbReference>